<proteinExistence type="predicted"/>
<reference evidence="1 2" key="1">
    <citation type="journal article" date="2022" name="Plant J.">
        <title>Chromosome-level genome of Camellia lanceoleosa provides a valuable resource for understanding genome evolution and self-incompatibility.</title>
        <authorList>
            <person name="Gong W."/>
            <person name="Xiao S."/>
            <person name="Wang L."/>
            <person name="Liao Z."/>
            <person name="Chang Y."/>
            <person name="Mo W."/>
            <person name="Hu G."/>
            <person name="Li W."/>
            <person name="Zhao G."/>
            <person name="Zhu H."/>
            <person name="Hu X."/>
            <person name="Ji K."/>
            <person name="Xiang X."/>
            <person name="Song Q."/>
            <person name="Yuan D."/>
            <person name="Jin S."/>
            <person name="Zhang L."/>
        </authorList>
    </citation>
    <scope>NUCLEOTIDE SEQUENCE [LARGE SCALE GENOMIC DNA]</scope>
    <source>
        <strain evidence="1">SQ_2022a</strain>
    </source>
</reference>
<protein>
    <submittedName>
        <fullName evidence="1">Increased DNA methylation 3</fullName>
    </submittedName>
</protein>
<keyword evidence="2" id="KW-1185">Reference proteome</keyword>
<evidence type="ECO:0000313" key="1">
    <source>
        <dbReference type="EMBL" id="KAI8004466.1"/>
    </source>
</evidence>
<comment type="caution">
    <text evidence="1">The sequence shown here is derived from an EMBL/GenBank/DDBJ whole genome shotgun (WGS) entry which is preliminary data.</text>
</comment>
<accession>A0ACC0GY45</accession>
<gene>
    <name evidence="1" type="ORF">LOK49_LG08G00043</name>
</gene>
<name>A0ACC0GY45_9ERIC</name>
<dbReference type="EMBL" id="CM045766">
    <property type="protein sequence ID" value="KAI8004466.1"/>
    <property type="molecule type" value="Genomic_DNA"/>
</dbReference>
<organism evidence="1 2">
    <name type="scientific">Camellia lanceoleosa</name>
    <dbReference type="NCBI Taxonomy" id="1840588"/>
    <lineage>
        <taxon>Eukaryota</taxon>
        <taxon>Viridiplantae</taxon>
        <taxon>Streptophyta</taxon>
        <taxon>Embryophyta</taxon>
        <taxon>Tracheophyta</taxon>
        <taxon>Spermatophyta</taxon>
        <taxon>Magnoliopsida</taxon>
        <taxon>eudicotyledons</taxon>
        <taxon>Gunneridae</taxon>
        <taxon>Pentapetalae</taxon>
        <taxon>asterids</taxon>
        <taxon>Ericales</taxon>
        <taxon>Theaceae</taxon>
        <taxon>Camellia</taxon>
    </lineage>
</organism>
<sequence>MKESWSCSGCLRQRCGVGSSIGVPICSGPKCRGVGAAVGVFSRGDIVGVFSGVRCGVIFCRGGFRRWLRRVIGRFSRTVWSCYRGKDSHANGNWSAEFEGELEGRQHCESFEMSQVPRTDGLGGPFMMPLLPAPNVDQFNSKASVVLTGTATRGGTGPAVGAVDIGVGKSAYFFRVALPGVRKDPGQFSCAIERDGKVHLRGVTTTGGRTVFRHSRVYEMKFQQQCPPGPFTLSFSLPGPVDPRLFSPIFKSDGILEAIVMKYE</sequence>
<dbReference type="Proteomes" id="UP001060215">
    <property type="component" value="Chromosome 9"/>
</dbReference>
<evidence type="ECO:0000313" key="2">
    <source>
        <dbReference type="Proteomes" id="UP001060215"/>
    </source>
</evidence>